<protein>
    <submittedName>
        <fullName evidence="1">Uncharacterized protein</fullName>
    </submittedName>
</protein>
<name>A0A6S6TPC5_9BACT</name>
<dbReference type="EMBL" id="CACVAZ010000117">
    <property type="protein sequence ID" value="CAA6818168.1"/>
    <property type="molecule type" value="Genomic_DNA"/>
</dbReference>
<sequence length="155" mass="18426">MKKIGLGLDYNNICKDYNTVYLDRDNNDRETVQCMGKVMDWFKEFLSDFMQTFEYEIYRLNQPSSLTLKEIVQKRFFFYSLEKEIIAQTFVLQKETMSYNGLSDWAAAGENSLLIQNDDEGEGVYFYFIENSDEHKWLLKKLSDYSLDEVPFEEA</sequence>
<reference evidence="1" key="1">
    <citation type="submission" date="2020-01" db="EMBL/GenBank/DDBJ databases">
        <authorList>
            <person name="Meier V. D."/>
            <person name="Meier V D."/>
        </authorList>
    </citation>
    <scope>NUCLEOTIDE SEQUENCE</scope>
    <source>
        <strain evidence="1">HLG_WM_MAG_02</strain>
    </source>
</reference>
<accession>A0A6S6TPC5</accession>
<proteinExistence type="predicted"/>
<gene>
    <name evidence="1" type="ORF">HELGO_WM5355</name>
</gene>
<evidence type="ECO:0000313" key="1">
    <source>
        <dbReference type="EMBL" id="CAA6818168.1"/>
    </source>
</evidence>
<organism evidence="1">
    <name type="scientific">uncultured Sulfurovum sp</name>
    <dbReference type="NCBI Taxonomy" id="269237"/>
    <lineage>
        <taxon>Bacteria</taxon>
        <taxon>Pseudomonadati</taxon>
        <taxon>Campylobacterota</taxon>
        <taxon>Epsilonproteobacteria</taxon>
        <taxon>Campylobacterales</taxon>
        <taxon>Sulfurovaceae</taxon>
        <taxon>Sulfurovum</taxon>
        <taxon>environmental samples</taxon>
    </lineage>
</organism>
<dbReference type="AlphaFoldDB" id="A0A6S6TPC5"/>